<dbReference type="AlphaFoldDB" id="E9HR21"/>
<evidence type="ECO:0000256" key="1">
    <source>
        <dbReference type="SAM" id="MobiDB-lite"/>
    </source>
</evidence>
<evidence type="ECO:0000313" key="3">
    <source>
        <dbReference type="Proteomes" id="UP000000305"/>
    </source>
</evidence>
<dbReference type="InParanoid" id="E9HR21"/>
<feature type="compositionally biased region" description="Polar residues" evidence="1">
    <location>
        <begin position="231"/>
        <end position="242"/>
    </location>
</feature>
<evidence type="ECO:0000313" key="2">
    <source>
        <dbReference type="EMBL" id="EFX65795.1"/>
    </source>
</evidence>
<reference evidence="2 3" key="1">
    <citation type="journal article" date="2011" name="Science">
        <title>The ecoresponsive genome of Daphnia pulex.</title>
        <authorList>
            <person name="Colbourne J.K."/>
            <person name="Pfrender M.E."/>
            <person name="Gilbert D."/>
            <person name="Thomas W.K."/>
            <person name="Tucker A."/>
            <person name="Oakley T.H."/>
            <person name="Tokishita S."/>
            <person name="Aerts A."/>
            <person name="Arnold G.J."/>
            <person name="Basu M.K."/>
            <person name="Bauer D.J."/>
            <person name="Caceres C.E."/>
            <person name="Carmel L."/>
            <person name="Casola C."/>
            <person name="Choi J.H."/>
            <person name="Detter J.C."/>
            <person name="Dong Q."/>
            <person name="Dusheyko S."/>
            <person name="Eads B.D."/>
            <person name="Frohlich T."/>
            <person name="Geiler-Samerotte K.A."/>
            <person name="Gerlach D."/>
            <person name="Hatcher P."/>
            <person name="Jogdeo S."/>
            <person name="Krijgsveld J."/>
            <person name="Kriventseva E.V."/>
            <person name="Kultz D."/>
            <person name="Laforsch C."/>
            <person name="Lindquist E."/>
            <person name="Lopez J."/>
            <person name="Manak J.R."/>
            <person name="Muller J."/>
            <person name="Pangilinan J."/>
            <person name="Patwardhan R.P."/>
            <person name="Pitluck S."/>
            <person name="Pritham E.J."/>
            <person name="Rechtsteiner A."/>
            <person name="Rho M."/>
            <person name="Rogozin I.B."/>
            <person name="Sakarya O."/>
            <person name="Salamov A."/>
            <person name="Schaack S."/>
            <person name="Shapiro H."/>
            <person name="Shiga Y."/>
            <person name="Skalitzky C."/>
            <person name="Smith Z."/>
            <person name="Souvorov A."/>
            <person name="Sung W."/>
            <person name="Tang Z."/>
            <person name="Tsuchiya D."/>
            <person name="Tu H."/>
            <person name="Vos H."/>
            <person name="Wang M."/>
            <person name="Wolf Y.I."/>
            <person name="Yamagata H."/>
            <person name="Yamada T."/>
            <person name="Ye Y."/>
            <person name="Shaw J.R."/>
            <person name="Andrews J."/>
            <person name="Crease T.J."/>
            <person name="Tang H."/>
            <person name="Lucas S.M."/>
            <person name="Robertson H.M."/>
            <person name="Bork P."/>
            <person name="Koonin E.V."/>
            <person name="Zdobnov E.M."/>
            <person name="Grigoriev I.V."/>
            <person name="Lynch M."/>
            <person name="Boore J.L."/>
        </authorList>
    </citation>
    <scope>NUCLEOTIDE SEQUENCE [LARGE SCALE GENOMIC DNA]</scope>
</reference>
<protein>
    <submittedName>
        <fullName evidence="2">Uncharacterized protein</fullName>
    </submittedName>
</protein>
<feature type="region of interest" description="Disordered" evidence="1">
    <location>
        <begin position="231"/>
        <end position="253"/>
    </location>
</feature>
<keyword evidence="3" id="KW-1185">Reference proteome</keyword>
<organism evidence="2 3">
    <name type="scientific">Daphnia pulex</name>
    <name type="common">Water flea</name>
    <dbReference type="NCBI Taxonomy" id="6669"/>
    <lineage>
        <taxon>Eukaryota</taxon>
        <taxon>Metazoa</taxon>
        <taxon>Ecdysozoa</taxon>
        <taxon>Arthropoda</taxon>
        <taxon>Crustacea</taxon>
        <taxon>Branchiopoda</taxon>
        <taxon>Diplostraca</taxon>
        <taxon>Cladocera</taxon>
        <taxon>Anomopoda</taxon>
        <taxon>Daphniidae</taxon>
        <taxon>Daphnia</taxon>
    </lineage>
</organism>
<dbReference type="KEGG" id="dpx:DAPPUDRAFT_264190"/>
<dbReference type="EMBL" id="GL732730">
    <property type="protein sequence ID" value="EFX65795.1"/>
    <property type="molecule type" value="Genomic_DNA"/>
</dbReference>
<proteinExistence type="predicted"/>
<sequence>MDMKITMGHHIKFVQQKEITASSCPIMSDIYENLKFPVAIRNHFIQEERDSRFGSDLCPSGHLRKKFSGKTFFCLFRCLTPKFGFVVPDAWRATASSGGWQAKEQGRSQSRFRTLRPAQFHSSDYVGSRKEIPISIETGDESRVRASTLFRPSADDKEDSGESYHLPMESFPMGTPLLAEELLDFTATNAFLFLGASSRTGGLWLVVGFAGRHHQLGGHLGADRSALPAAVTTSTTARPATSDTDKFDYDDDDDDCYAQDESYQTVRAGGMNEPDDAEIVMLRHEEEEQPGNNRIRNPESGRRRSAGSQTIVGRGLSRRTLPGMSGPQGGNALQRWQ</sequence>
<gene>
    <name evidence="2" type="ORF">DAPPUDRAFT_264190</name>
</gene>
<name>E9HR21_DAPPU</name>
<accession>E9HR21</accession>
<feature type="region of interest" description="Disordered" evidence="1">
    <location>
        <begin position="283"/>
        <end position="337"/>
    </location>
</feature>
<dbReference type="HOGENOM" id="CLU_824551_0_0_1"/>
<dbReference type="Proteomes" id="UP000000305">
    <property type="component" value="Unassembled WGS sequence"/>
</dbReference>